<evidence type="ECO:0000313" key="11">
    <source>
        <dbReference type="EMBL" id="MEW7314723.1"/>
    </source>
</evidence>
<evidence type="ECO:0000313" key="12">
    <source>
        <dbReference type="Proteomes" id="UP001555342"/>
    </source>
</evidence>
<organism evidence="11 12">
    <name type="scientific">Buttiauxella gaviniae</name>
    <dbReference type="NCBI Taxonomy" id="82990"/>
    <lineage>
        <taxon>Bacteria</taxon>
        <taxon>Pseudomonadati</taxon>
        <taxon>Pseudomonadota</taxon>
        <taxon>Gammaproteobacteria</taxon>
        <taxon>Enterobacterales</taxon>
        <taxon>Enterobacteriaceae</taxon>
        <taxon>Buttiauxella</taxon>
    </lineage>
</organism>
<dbReference type="PANTHER" id="PTHR33121">
    <property type="entry name" value="CYCLIC DI-GMP PHOSPHODIESTERASE PDEF"/>
    <property type="match status" value="1"/>
</dbReference>
<dbReference type="InterPro" id="IPR024744">
    <property type="entry name" value="CSS-motif_dom"/>
</dbReference>
<dbReference type="Pfam" id="PF12792">
    <property type="entry name" value="CSS-motif"/>
    <property type="match status" value="1"/>
</dbReference>
<accession>A0ABV3NYV4</accession>
<name>A0ABV3NYV4_9ENTR</name>
<dbReference type="InterPro" id="IPR001633">
    <property type="entry name" value="EAL_dom"/>
</dbReference>
<dbReference type="Pfam" id="PF00563">
    <property type="entry name" value="EAL"/>
    <property type="match status" value="1"/>
</dbReference>
<comment type="subcellular location">
    <subcellularLocation>
        <location evidence="1">Cell membrane</location>
        <topology evidence="1">Multi-pass membrane protein</topology>
    </subcellularLocation>
</comment>
<keyword evidence="12" id="KW-1185">Reference proteome</keyword>
<evidence type="ECO:0000256" key="2">
    <source>
        <dbReference type="ARBA" id="ARBA00012282"/>
    </source>
</evidence>
<dbReference type="InterPro" id="IPR035919">
    <property type="entry name" value="EAL_sf"/>
</dbReference>
<evidence type="ECO:0000259" key="10">
    <source>
        <dbReference type="PROSITE" id="PS50883"/>
    </source>
</evidence>
<dbReference type="Gene3D" id="3.20.20.450">
    <property type="entry name" value="EAL domain"/>
    <property type="match status" value="1"/>
</dbReference>
<dbReference type="EC" id="3.1.4.52" evidence="2"/>
<dbReference type="InterPro" id="IPR050706">
    <property type="entry name" value="Cyclic-di-GMP_PDE-like"/>
</dbReference>
<evidence type="ECO:0000256" key="7">
    <source>
        <dbReference type="ARBA" id="ARBA00022989"/>
    </source>
</evidence>
<keyword evidence="4" id="KW-0973">c-di-GMP</keyword>
<evidence type="ECO:0000256" key="8">
    <source>
        <dbReference type="ARBA" id="ARBA00023136"/>
    </source>
</evidence>
<dbReference type="SMART" id="SM00052">
    <property type="entry name" value="EAL"/>
    <property type="match status" value="1"/>
</dbReference>
<dbReference type="PROSITE" id="PS50883">
    <property type="entry name" value="EAL"/>
    <property type="match status" value="1"/>
</dbReference>
<comment type="caution">
    <text evidence="11">The sequence shown here is derived from an EMBL/GenBank/DDBJ whole genome shotgun (WGS) entry which is preliminary data.</text>
</comment>
<keyword evidence="8" id="KW-0472">Membrane</keyword>
<dbReference type="RefSeq" id="WP_367596744.1">
    <property type="nucleotide sequence ID" value="NZ_JBFMVT010000002.1"/>
</dbReference>
<reference evidence="11 12" key="1">
    <citation type="submission" date="2024-07" db="EMBL/GenBank/DDBJ databases">
        <authorList>
            <person name="Wang L."/>
        </authorList>
    </citation>
    <scope>NUCLEOTIDE SEQUENCE [LARGE SCALE GENOMIC DNA]</scope>
    <source>
        <strain evidence="11 12">WL359</strain>
    </source>
</reference>
<evidence type="ECO:0000256" key="4">
    <source>
        <dbReference type="ARBA" id="ARBA00022636"/>
    </source>
</evidence>
<dbReference type="EMBL" id="JBFMVT010000002">
    <property type="protein sequence ID" value="MEW7314723.1"/>
    <property type="molecule type" value="Genomic_DNA"/>
</dbReference>
<evidence type="ECO:0000256" key="6">
    <source>
        <dbReference type="ARBA" id="ARBA00022801"/>
    </source>
</evidence>
<sequence length="532" mass="59058">MQTAQRILRGYRRRRLIVCIALAVLALLLTLSARYVAERNINEQRVLAFNQRVIGTLENILIPLEQANKDIVPLVGIPCQAAQLKMSEYAARLQTVRSIGLIKDDILYCSSIFGSRAVPVNLLQPRLPSALPLLFLTIDHSLLKGSPILLSWIPSANSSHDGVMQIINIELLTGLILEPERPWVSRAVLNVADSHLEYGKGLLQQISVEAGMVSHQIASERFAFSVMTIGPSPGALALSNLPTQLPLALILSMLIGYITWLATANRMSFSWEINVGLASREFEVFCQPLVSARNLQCVGVELLLRWNNPRQGWISPDVFIPLAEQQNLIAPLTRFVLEETVSYLDIFPKSRDFHIGLNVAASHFHEGEIIADLRRSWFPAHAPQKLTLELTERDALPDVDHRVVRDLQSMGVELAIDDFGTGQSSLAYLETLNPNVLKIDKSFTAAIGTDAVNSTVTDIIIALAQRLGIDLVAEGVETPQQADYLRSHGVNVLQGYLYARPMPLSEFPRWLRGNNMPPPRHNGHPIPVIPLR</sequence>
<evidence type="ECO:0000256" key="5">
    <source>
        <dbReference type="ARBA" id="ARBA00022692"/>
    </source>
</evidence>
<protein>
    <recommendedName>
        <fullName evidence="2">cyclic-guanylate-specific phosphodiesterase</fullName>
        <ecNumber evidence="2">3.1.4.52</ecNumber>
    </recommendedName>
</protein>
<evidence type="ECO:0000256" key="1">
    <source>
        <dbReference type="ARBA" id="ARBA00004651"/>
    </source>
</evidence>
<comment type="catalytic activity">
    <reaction evidence="9">
        <text>3',3'-c-di-GMP + H2O = 5'-phosphoguanylyl(3'-&gt;5')guanosine + H(+)</text>
        <dbReference type="Rhea" id="RHEA:24902"/>
        <dbReference type="ChEBI" id="CHEBI:15377"/>
        <dbReference type="ChEBI" id="CHEBI:15378"/>
        <dbReference type="ChEBI" id="CHEBI:58754"/>
        <dbReference type="ChEBI" id="CHEBI:58805"/>
        <dbReference type="EC" id="3.1.4.52"/>
    </reaction>
</comment>
<evidence type="ECO:0000256" key="3">
    <source>
        <dbReference type="ARBA" id="ARBA00022475"/>
    </source>
</evidence>
<evidence type="ECO:0000256" key="9">
    <source>
        <dbReference type="ARBA" id="ARBA00034290"/>
    </source>
</evidence>
<feature type="domain" description="EAL" evidence="10">
    <location>
        <begin position="266"/>
        <end position="515"/>
    </location>
</feature>
<dbReference type="SUPFAM" id="SSF141868">
    <property type="entry name" value="EAL domain-like"/>
    <property type="match status" value="1"/>
</dbReference>
<gene>
    <name evidence="11" type="ORF">AB1E22_18805</name>
</gene>
<dbReference type="Proteomes" id="UP001555342">
    <property type="component" value="Unassembled WGS sequence"/>
</dbReference>
<keyword evidence="5" id="KW-0812">Transmembrane</keyword>
<proteinExistence type="predicted"/>
<dbReference type="CDD" id="cd01948">
    <property type="entry name" value="EAL"/>
    <property type="match status" value="1"/>
</dbReference>
<keyword evidence="6" id="KW-0378">Hydrolase</keyword>
<keyword evidence="7" id="KW-1133">Transmembrane helix</keyword>
<dbReference type="PANTHER" id="PTHR33121:SF79">
    <property type="entry name" value="CYCLIC DI-GMP PHOSPHODIESTERASE PDED-RELATED"/>
    <property type="match status" value="1"/>
</dbReference>
<keyword evidence="3" id="KW-1003">Cell membrane</keyword>